<dbReference type="EMBL" id="AFOY02000004">
    <property type="protein sequence ID" value="EXF95913.1"/>
    <property type="molecule type" value="Genomic_DNA"/>
</dbReference>
<evidence type="ECO:0000313" key="3">
    <source>
        <dbReference type="Proteomes" id="UP000022611"/>
    </source>
</evidence>
<organism evidence="2 3">
    <name type="scientific">Pseudomonas fluorescens HK44</name>
    <dbReference type="NCBI Taxonomy" id="1042209"/>
    <lineage>
        <taxon>Bacteria</taxon>
        <taxon>Pseudomonadati</taxon>
        <taxon>Pseudomonadota</taxon>
        <taxon>Gammaproteobacteria</taxon>
        <taxon>Pseudomonadales</taxon>
        <taxon>Pseudomonadaceae</taxon>
        <taxon>Pseudomonas</taxon>
    </lineage>
</organism>
<dbReference type="Proteomes" id="UP000022611">
    <property type="component" value="Unassembled WGS sequence"/>
</dbReference>
<dbReference type="AlphaFoldDB" id="A0A010SYZ5"/>
<reference evidence="2 3" key="1">
    <citation type="journal article" date="2011" name="J. Bacteriol.">
        <title>Draft genome sequence of the polycyclic aromatic hydrocarbon-degrading, genetically engineered bioluminescent bioreporter Pseudomonas fluorescens HK44.</title>
        <authorList>
            <person name="Chauhan A."/>
            <person name="Layton A.C."/>
            <person name="Williams D.E."/>
            <person name="Smartt A.E."/>
            <person name="Ripp S."/>
            <person name="Karpinets T.V."/>
            <person name="Brown S.D."/>
            <person name="Sayler G.S."/>
        </authorList>
    </citation>
    <scope>NUCLEOTIDE SEQUENCE [LARGE SCALE GENOMIC DNA]</scope>
    <source>
        <strain evidence="2 3">HK44</strain>
    </source>
</reference>
<dbReference type="HOGENOM" id="CLU_108020_0_0_6"/>
<dbReference type="OrthoDB" id="7055747at2"/>
<evidence type="ECO:0000256" key="1">
    <source>
        <dbReference type="SAM" id="Coils"/>
    </source>
</evidence>
<proteinExistence type="predicted"/>
<dbReference type="PATRIC" id="fig|1042209.11.peg.797"/>
<evidence type="ECO:0000313" key="2">
    <source>
        <dbReference type="EMBL" id="EXF95913.1"/>
    </source>
</evidence>
<accession>A0A010SYZ5</accession>
<dbReference type="RefSeq" id="WP_019689219.1">
    <property type="nucleotide sequence ID" value="NZ_AFOY02000004.1"/>
</dbReference>
<protein>
    <submittedName>
        <fullName evidence="2">Uncharacterized protein</fullName>
    </submittedName>
</protein>
<keyword evidence="1" id="KW-0175">Coiled coil</keyword>
<gene>
    <name evidence="2" type="ORF">HK44_021350</name>
</gene>
<comment type="caution">
    <text evidence="2">The sequence shown here is derived from an EMBL/GenBank/DDBJ whole genome shotgun (WGS) entry which is preliminary data.</text>
</comment>
<feature type="coiled-coil region" evidence="1">
    <location>
        <begin position="48"/>
        <end position="75"/>
    </location>
</feature>
<name>A0A010SYZ5_PSEFL</name>
<dbReference type="eggNOG" id="ENOG502ZYRE">
    <property type="taxonomic scope" value="Bacteria"/>
</dbReference>
<sequence>MTGLQASPGHSGRIRWLKIAAAFGLLLISAVTIVNSVGLSRLAEQAQVSAQDIQVKSLAARMADLERKVDAANRQPKPISQVDFDITRQALEERLTHVEHTPNNADQASELQALQMRLGEIEARLEKAKPPVSPAPVVRRHGADTAQPIASEPPFRVVGVERRGGERFLSIASTSSAALADIRLLRQGDTESGWQLESIDAHAAAFRVNGQTRRVAVP</sequence>